<feature type="compositionally biased region" description="Pro residues" evidence="1">
    <location>
        <begin position="313"/>
        <end position="380"/>
    </location>
</feature>
<feature type="region of interest" description="Disordered" evidence="1">
    <location>
        <begin position="311"/>
        <end position="380"/>
    </location>
</feature>
<evidence type="ECO:0000313" key="2">
    <source>
        <dbReference type="EMBL" id="GID12822.1"/>
    </source>
</evidence>
<dbReference type="AlphaFoldDB" id="A0A8J3JA04"/>
<evidence type="ECO:0000313" key="3">
    <source>
        <dbReference type="Proteomes" id="UP000612808"/>
    </source>
</evidence>
<organism evidence="2 3">
    <name type="scientific">Actinocatenispora rupis</name>
    <dbReference type="NCBI Taxonomy" id="519421"/>
    <lineage>
        <taxon>Bacteria</taxon>
        <taxon>Bacillati</taxon>
        <taxon>Actinomycetota</taxon>
        <taxon>Actinomycetes</taxon>
        <taxon>Micromonosporales</taxon>
        <taxon>Micromonosporaceae</taxon>
        <taxon>Actinocatenispora</taxon>
    </lineage>
</organism>
<feature type="compositionally biased region" description="Basic and acidic residues" evidence="1">
    <location>
        <begin position="1"/>
        <end position="12"/>
    </location>
</feature>
<gene>
    <name evidence="2" type="ORF">Aru02nite_37110</name>
</gene>
<evidence type="ECO:0000256" key="1">
    <source>
        <dbReference type="SAM" id="MobiDB-lite"/>
    </source>
</evidence>
<comment type="caution">
    <text evidence="2">The sequence shown here is derived from an EMBL/GenBank/DDBJ whole genome shotgun (WGS) entry which is preliminary data.</text>
</comment>
<evidence type="ECO:0008006" key="4">
    <source>
        <dbReference type="Google" id="ProtNLM"/>
    </source>
</evidence>
<proteinExistence type="predicted"/>
<keyword evidence="3" id="KW-1185">Reference proteome</keyword>
<sequence length="380" mass="40015">MAKRTKGADHAAPDPSVPPEGGAAGRDPASVPGTGPVGDPADPVDDGPADVIDGEVLSGELLSRDGGPVASDDLSRTVARLTEETLEPAERRRLLGRLAGQAGRTGWRLMSRPRGVLRWITDAVMDAAPHIPIRDLETLRRHYHGLDGDALAERLIRNASRVTATIGAAGGGLSAIEWATPPTLLTAPVLLSAETVAVVAVEIKLLGELHEVYRMPVRGNATQRAAALVSSWAGRRGVSLTTAGRGLTASLGLAARRELRDKLLRRFGRNLTTLGPLLTGAAVGAELNRRATRAVGQEIRADLARIARQQLRQPPPGMPVPPPQQPYPGGVPYPGPPPYPPQQPPPGQPYPPSGRPGPYPPQGPYPPPPGPYPGPPRRGR</sequence>
<feature type="region of interest" description="Disordered" evidence="1">
    <location>
        <begin position="1"/>
        <end position="52"/>
    </location>
</feature>
<dbReference type="EMBL" id="BOMB01000021">
    <property type="protein sequence ID" value="GID12822.1"/>
    <property type="molecule type" value="Genomic_DNA"/>
</dbReference>
<name>A0A8J3JA04_9ACTN</name>
<accession>A0A8J3JA04</accession>
<reference evidence="2" key="1">
    <citation type="submission" date="2021-01" db="EMBL/GenBank/DDBJ databases">
        <title>Whole genome shotgun sequence of Actinocatenispora rupis NBRC 107355.</title>
        <authorList>
            <person name="Komaki H."/>
            <person name="Tamura T."/>
        </authorList>
    </citation>
    <scope>NUCLEOTIDE SEQUENCE</scope>
    <source>
        <strain evidence="2">NBRC 107355</strain>
    </source>
</reference>
<protein>
    <recommendedName>
        <fullName evidence="4">EcsC protein family protein</fullName>
    </recommendedName>
</protein>
<dbReference type="Proteomes" id="UP000612808">
    <property type="component" value="Unassembled WGS sequence"/>
</dbReference>
<feature type="compositionally biased region" description="Low complexity" evidence="1">
    <location>
        <begin position="31"/>
        <end position="41"/>
    </location>
</feature>